<keyword evidence="3" id="KW-1185">Reference proteome</keyword>
<dbReference type="PANTHER" id="PTHR30619">
    <property type="entry name" value="DNA INTERNALIZATION/COMPETENCE PROTEIN COMEC/REC2"/>
    <property type="match status" value="1"/>
</dbReference>
<dbReference type="InterPro" id="IPR001279">
    <property type="entry name" value="Metallo-B-lactamas"/>
</dbReference>
<feature type="domain" description="Metallo-beta-lactamase" evidence="1">
    <location>
        <begin position="9"/>
        <end position="227"/>
    </location>
</feature>
<reference evidence="2 3" key="1">
    <citation type="journal article" date="2011" name="Appl. Environ. Microbiol.">
        <title>Complete genome sequence of the fish pathogen Flavobacterium branchiophilum.</title>
        <authorList>
            <consortium name="1:IP"/>
            <consortium name="Microbial Evolutionary Genomics,F-75015 Paris"/>
            <consortium name="France 2:CNRS"/>
            <consortium name="URA2171"/>
            <consortium name="F-75015 Paris,France 3:Unite de Virologie et Immunologie Mol."/>
            <consortium name="INRA,78352 Jouy en Josas Cedex"/>
            <consortium name="France. 4:Unite de Mathemathique"/>
            <consortium name="Informatique et Genome,INRA"/>
            <consortium name="78352 Jouy en Josas Cedex"/>
            <consortium name="France. 5:CEA/Genoscope"/>
            <consortium name="Evry"/>
            <consortium name="France"/>
            <person name="Touchon M."/>
            <person name="Barbier P."/>
            <person name="Bernardet J.F."/>
            <person name="Loux V."/>
            <person name="Vacherie B."/>
            <person name="Barbe V."/>
            <person name="Rocha E.P."/>
            <person name="Duchaud E."/>
        </authorList>
    </citation>
    <scope>NUCLEOTIDE SEQUENCE [LARGE SCALE GENOMIC DNA]</scope>
    <source>
        <strain evidence="2 3">FL-15</strain>
    </source>
</reference>
<dbReference type="PANTHER" id="PTHR30619:SF1">
    <property type="entry name" value="RECOMBINATION PROTEIN 2"/>
    <property type="match status" value="1"/>
</dbReference>
<dbReference type="Pfam" id="PF00753">
    <property type="entry name" value="Lactamase_B"/>
    <property type="match status" value="1"/>
</dbReference>
<dbReference type="STRING" id="1034807.FBFL15_2427"/>
<dbReference type="EMBL" id="FQ859183">
    <property type="protein sequence ID" value="CCB70434.1"/>
    <property type="molecule type" value="Genomic_DNA"/>
</dbReference>
<dbReference type="InterPro" id="IPR052159">
    <property type="entry name" value="Competence_DNA_uptake"/>
</dbReference>
<dbReference type="AlphaFoldDB" id="G2Z3I5"/>
<name>G2Z3I5_FLABF</name>
<gene>
    <name evidence="2" type="ordered locus">FBFL15_2427</name>
</gene>
<evidence type="ECO:0000313" key="2">
    <source>
        <dbReference type="EMBL" id="CCB70434.1"/>
    </source>
</evidence>
<sequence>MLKIHFINVGKGNCTVIDFPSGHLTVVDTDNSRNTDENDLTDPIDFIKKQYPNRDIFRLIITHPDMDHLSGMEEIAANFKIYNFWDTENNKTLTQADLDKAPYYEKEDWKTYQKFRKSTESPKCLNLYRNSDGDYWNSDNIKILSPSKALVKKANDSGEYNHLSYVISINYKGTKILLGGDATIAAWDEILAELGEDELKADIFLAPHHGSSYNVNKEVFKHIAPKHVVVSVIKGVDYDYAYYNTLTKNKVLSTKHYGNISFHIDDNGKIEHIYVEKNADSK</sequence>
<dbReference type="Proteomes" id="UP000009186">
    <property type="component" value="Chromosome"/>
</dbReference>
<dbReference type="KEGG" id="fbr:FBFL15_2427"/>
<evidence type="ECO:0000313" key="3">
    <source>
        <dbReference type="Proteomes" id="UP000009186"/>
    </source>
</evidence>
<dbReference type="HOGENOM" id="CLU_069139_0_0_10"/>
<proteinExistence type="predicted"/>
<organism evidence="2 3">
    <name type="scientific">Flavobacterium branchiophilum (strain FL-15)</name>
    <dbReference type="NCBI Taxonomy" id="1034807"/>
    <lineage>
        <taxon>Bacteria</taxon>
        <taxon>Pseudomonadati</taxon>
        <taxon>Bacteroidota</taxon>
        <taxon>Flavobacteriia</taxon>
        <taxon>Flavobacteriales</taxon>
        <taxon>Flavobacteriaceae</taxon>
        <taxon>Flavobacterium</taxon>
    </lineage>
</organism>
<dbReference type="RefSeq" id="WP_014084894.1">
    <property type="nucleotide sequence ID" value="NC_016001.1"/>
</dbReference>
<evidence type="ECO:0000259" key="1">
    <source>
        <dbReference type="Pfam" id="PF00753"/>
    </source>
</evidence>
<dbReference type="Gene3D" id="3.60.15.10">
    <property type="entry name" value="Ribonuclease Z/Hydroxyacylglutathione hydrolase-like"/>
    <property type="match status" value="1"/>
</dbReference>
<dbReference type="SUPFAM" id="SSF56281">
    <property type="entry name" value="Metallo-hydrolase/oxidoreductase"/>
    <property type="match status" value="1"/>
</dbReference>
<protein>
    <recommendedName>
        <fullName evidence="1">Metallo-beta-lactamase domain-containing protein</fullName>
    </recommendedName>
</protein>
<dbReference type="eggNOG" id="COG2333">
    <property type="taxonomic scope" value="Bacteria"/>
</dbReference>
<dbReference type="InterPro" id="IPR036866">
    <property type="entry name" value="RibonucZ/Hydroxyglut_hydro"/>
</dbReference>
<accession>G2Z3I5</accession>